<dbReference type="Gene3D" id="3.40.640.10">
    <property type="entry name" value="Type I PLP-dependent aspartate aminotransferase-like (Major domain)"/>
    <property type="match status" value="1"/>
</dbReference>
<dbReference type="PANTHER" id="PTHR30244:SF34">
    <property type="entry name" value="DTDP-4-AMINO-4,6-DIDEOXYGALACTOSE TRANSAMINASE"/>
    <property type="match status" value="1"/>
</dbReference>
<dbReference type="GO" id="GO:0030170">
    <property type="term" value="F:pyridoxal phosphate binding"/>
    <property type="evidence" value="ECO:0007669"/>
    <property type="project" value="TreeGrafter"/>
</dbReference>
<dbReference type="InterPro" id="IPR015422">
    <property type="entry name" value="PyrdxlP-dep_Trfase_small"/>
</dbReference>
<dbReference type="GO" id="GO:0000271">
    <property type="term" value="P:polysaccharide biosynthetic process"/>
    <property type="evidence" value="ECO:0007669"/>
    <property type="project" value="TreeGrafter"/>
</dbReference>
<comment type="similarity">
    <text evidence="4">Belongs to the DegT/DnrJ/EryC1 family.</text>
</comment>
<dbReference type="PIRSF" id="PIRSF000390">
    <property type="entry name" value="PLP_StrS"/>
    <property type="match status" value="1"/>
</dbReference>
<dbReference type="Pfam" id="PF01041">
    <property type="entry name" value="DegT_DnrJ_EryC1"/>
    <property type="match status" value="1"/>
</dbReference>
<feature type="active site" description="Proton acceptor" evidence="2">
    <location>
        <position position="191"/>
    </location>
</feature>
<keyword evidence="3 4" id="KW-0663">Pyridoxal phosphate</keyword>
<dbReference type="AlphaFoldDB" id="A0A543FFQ7"/>
<dbReference type="RefSeq" id="WP_141810578.1">
    <property type="nucleotide sequence ID" value="NZ_VFPG01000001.1"/>
</dbReference>
<dbReference type="Gene3D" id="3.90.1150.10">
    <property type="entry name" value="Aspartate Aminotransferase, domain 1"/>
    <property type="match status" value="1"/>
</dbReference>
<dbReference type="EMBL" id="VFPG01000001">
    <property type="protein sequence ID" value="TQM32705.1"/>
    <property type="molecule type" value="Genomic_DNA"/>
</dbReference>
<name>A0A543FFQ7_9NOCA</name>
<proteinExistence type="inferred from homology"/>
<dbReference type="PANTHER" id="PTHR30244">
    <property type="entry name" value="TRANSAMINASE"/>
    <property type="match status" value="1"/>
</dbReference>
<evidence type="ECO:0000256" key="2">
    <source>
        <dbReference type="PIRSR" id="PIRSR000390-1"/>
    </source>
</evidence>
<dbReference type="CDD" id="cd00616">
    <property type="entry name" value="AHBA_syn"/>
    <property type="match status" value="1"/>
</dbReference>
<gene>
    <name evidence="5" type="ORF">FB390_4401</name>
</gene>
<reference evidence="5 6" key="1">
    <citation type="submission" date="2019-06" db="EMBL/GenBank/DDBJ databases">
        <title>Sequencing the genomes of 1000 actinobacteria strains.</title>
        <authorList>
            <person name="Klenk H.-P."/>
        </authorList>
    </citation>
    <scope>NUCLEOTIDE SEQUENCE [LARGE SCALE GENOMIC DNA]</scope>
    <source>
        <strain evidence="5 6">DSM 103495</strain>
    </source>
</reference>
<feature type="modified residue" description="N6-(pyridoxal phosphate)lysine" evidence="3">
    <location>
        <position position="191"/>
    </location>
</feature>
<dbReference type="SUPFAM" id="SSF53383">
    <property type="entry name" value="PLP-dependent transferases"/>
    <property type="match status" value="1"/>
</dbReference>
<organism evidence="5 6">
    <name type="scientific">Nocardia bhagyanarayanae</name>
    <dbReference type="NCBI Taxonomy" id="1215925"/>
    <lineage>
        <taxon>Bacteria</taxon>
        <taxon>Bacillati</taxon>
        <taxon>Actinomycetota</taxon>
        <taxon>Actinomycetes</taxon>
        <taxon>Mycobacteriales</taxon>
        <taxon>Nocardiaceae</taxon>
        <taxon>Nocardia</taxon>
    </lineage>
</organism>
<comment type="cofactor">
    <cofactor evidence="1">
        <name>pyridoxal 5'-phosphate</name>
        <dbReference type="ChEBI" id="CHEBI:597326"/>
    </cofactor>
</comment>
<sequence length="377" mass="40843">MLSRSDIGPAYARNAAPFLHGPEIEAMTAALMAGQYGHHTETEQFEAELAAFLGVPDVVAVSRCTAALHLALLAAGIGRGDDVVVPAQTFCATVHAIRAVGAVPRFADVDPHTQCVTADTVAAAITDDTRAVLPVHYGGRAVDLRALAPELAEHRITVVEDAAHAFGSRHRDGRLVGTTGALTCFSFGPIKTITSIEGGAIVPRDRREAERLRTLRLLGIRAKQAERIRSTDYLVDGTGLPYHLSAVHAAVGRVQLRHHHIVAERRVTLWRAYARALVDIDNVELIDVDIDYTIPFNAVVRVPDRDVVFARMKEAGIGVGVHYPPNHTQPAFRRWTRHRPLPATEATASELLSLPFHPAMTEHDVTTVTSTLTAILS</sequence>
<evidence type="ECO:0000256" key="1">
    <source>
        <dbReference type="ARBA" id="ARBA00001933"/>
    </source>
</evidence>
<dbReference type="Proteomes" id="UP000316331">
    <property type="component" value="Unassembled WGS sequence"/>
</dbReference>
<dbReference type="InterPro" id="IPR000653">
    <property type="entry name" value="DegT/StrS_aminotransferase"/>
</dbReference>
<comment type="caution">
    <text evidence="5">The sequence shown here is derived from an EMBL/GenBank/DDBJ whole genome shotgun (WGS) entry which is preliminary data.</text>
</comment>
<dbReference type="OrthoDB" id="9804264at2"/>
<accession>A0A543FFQ7</accession>
<dbReference type="InterPro" id="IPR015421">
    <property type="entry name" value="PyrdxlP-dep_Trfase_major"/>
</dbReference>
<evidence type="ECO:0000313" key="5">
    <source>
        <dbReference type="EMBL" id="TQM32705.1"/>
    </source>
</evidence>
<evidence type="ECO:0000256" key="4">
    <source>
        <dbReference type="RuleBase" id="RU004508"/>
    </source>
</evidence>
<dbReference type="GO" id="GO:0008483">
    <property type="term" value="F:transaminase activity"/>
    <property type="evidence" value="ECO:0007669"/>
    <property type="project" value="TreeGrafter"/>
</dbReference>
<protein>
    <submittedName>
        <fullName evidence="5">dTDP-4-amino-4,6-dideoxygalactose transaminase</fullName>
    </submittedName>
</protein>
<evidence type="ECO:0000256" key="3">
    <source>
        <dbReference type="PIRSR" id="PIRSR000390-2"/>
    </source>
</evidence>
<evidence type="ECO:0000313" key="6">
    <source>
        <dbReference type="Proteomes" id="UP000316331"/>
    </source>
</evidence>
<dbReference type="InterPro" id="IPR015424">
    <property type="entry name" value="PyrdxlP-dep_Trfase"/>
</dbReference>
<keyword evidence="6" id="KW-1185">Reference proteome</keyword>